<reference evidence="1" key="2">
    <citation type="journal article" date="2015" name="Data Brief">
        <title>Shoot transcriptome of the giant reed, Arundo donax.</title>
        <authorList>
            <person name="Barrero R.A."/>
            <person name="Guerrero F.D."/>
            <person name="Moolhuijzen P."/>
            <person name="Goolsby J.A."/>
            <person name="Tidwell J."/>
            <person name="Bellgard S.E."/>
            <person name="Bellgard M.I."/>
        </authorList>
    </citation>
    <scope>NUCLEOTIDE SEQUENCE</scope>
    <source>
        <tissue evidence="1">Shoot tissue taken approximately 20 cm above the soil surface</tissue>
    </source>
</reference>
<proteinExistence type="predicted"/>
<accession>A0A0A8Y3C3</accession>
<organism evidence="1">
    <name type="scientific">Arundo donax</name>
    <name type="common">Giant reed</name>
    <name type="synonym">Donax arundinaceus</name>
    <dbReference type="NCBI Taxonomy" id="35708"/>
    <lineage>
        <taxon>Eukaryota</taxon>
        <taxon>Viridiplantae</taxon>
        <taxon>Streptophyta</taxon>
        <taxon>Embryophyta</taxon>
        <taxon>Tracheophyta</taxon>
        <taxon>Spermatophyta</taxon>
        <taxon>Magnoliopsida</taxon>
        <taxon>Liliopsida</taxon>
        <taxon>Poales</taxon>
        <taxon>Poaceae</taxon>
        <taxon>PACMAD clade</taxon>
        <taxon>Arundinoideae</taxon>
        <taxon>Arundineae</taxon>
        <taxon>Arundo</taxon>
    </lineage>
</organism>
<name>A0A0A8Y3C3_ARUDO</name>
<sequence length="54" mass="6278">MFQLATKLELSTYLSYKWSSFVAFCSLHVYINHNDAFSAQSITMYCSCRSLELK</sequence>
<dbReference type="EMBL" id="GBRH01277119">
    <property type="protein sequence ID" value="JAD20776.1"/>
    <property type="molecule type" value="Transcribed_RNA"/>
</dbReference>
<evidence type="ECO:0000313" key="1">
    <source>
        <dbReference type="EMBL" id="JAD20776.1"/>
    </source>
</evidence>
<protein>
    <submittedName>
        <fullName evidence="1">Uncharacterized protein</fullName>
    </submittedName>
</protein>
<reference evidence="1" key="1">
    <citation type="submission" date="2014-09" db="EMBL/GenBank/DDBJ databases">
        <authorList>
            <person name="Magalhaes I.L.F."/>
            <person name="Oliveira U."/>
            <person name="Santos F.R."/>
            <person name="Vidigal T.H.D.A."/>
            <person name="Brescovit A.D."/>
            <person name="Santos A.J."/>
        </authorList>
    </citation>
    <scope>NUCLEOTIDE SEQUENCE</scope>
    <source>
        <tissue evidence="1">Shoot tissue taken approximately 20 cm above the soil surface</tissue>
    </source>
</reference>
<dbReference type="AlphaFoldDB" id="A0A0A8Y3C3"/>